<evidence type="ECO:0000256" key="5">
    <source>
        <dbReference type="RuleBase" id="RU364032"/>
    </source>
</evidence>
<keyword evidence="5" id="KW-0698">rRNA processing</keyword>
<evidence type="ECO:0000256" key="6">
    <source>
        <dbReference type="SAM" id="MobiDB-lite"/>
    </source>
</evidence>
<proteinExistence type="inferred from homology"/>
<evidence type="ECO:0000256" key="2">
    <source>
        <dbReference type="ARBA" id="ARBA00006674"/>
    </source>
</evidence>
<feature type="domain" description="Nrap protein" evidence="9">
    <location>
        <begin position="482"/>
        <end position="612"/>
    </location>
</feature>
<keyword evidence="5" id="KW-0687">Ribonucleoprotein</keyword>
<dbReference type="RefSeq" id="XP_016248536.1">
    <property type="nucleotide sequence ID" value="XM_016395117.1"/>
</dbReference>
<keyword evidence="3 5" id="KW-0694">RNA-binding</keyword>
<dbReference type="STRING" id="569365.A0A0D2CDE3"/>
<keyword evidence="5" id="KW-0690">Ribosome biogenesis</keyword>
<dbReference type="InterPro" id="IPR035082">
    <property type="entry name" value="Nrap_D1"/>
</dbReference>
<evidence type="ECO:0000259" key="10">
    <source>
        <dbReference type="Pfam" id="PF17405"/>
    </source>
</evidence>
<dbReference type="Proteomes" id="UP000054466">
    <property type="component" value="Unassembled WGS sequence"/>
</dbReference>
<dbReference type="InterPro" id="IPR035367">
    <property type="entry name" value="Nrap_D2"/>
</dbReference>
<evidence type="ECO:0000259" key="9">
    <source>
        <dbReference type="Pfam" id="PF17404"/>
    </source>
</evidence>
<reference evidence="13 14" key="1">
    <citation type="submission" date="2015-01" db="EMBL/GenBank/DDBJ databases">
        <title>The Genome Sequence of Cladophialophora immunda CBS83496.</title>
        <authorList>
            <consortium name="The Broad Institute Genomics Platform"/>
            <person name="Cuomo C."/>
            <person name="de Hoog S."/>
            <person name="Gorbushina A."/>
            <person name="Stielow B."/>
            <person name="Teixiera M."/>
            <person name="Abouelleil A."/>
            <person name="Chapman S.B."/>
            <person name="Priest M."/>
            <person name="Young S.K."/>
            <person name="Wortman J."/>
            <person name="Nusbaum C."/>
            <person name="Birren B."/>
        </authorList>
    </citation>
    <scope>NUCLEOTIDE SEQUENCE [LARGE SCALE GENOMIC DNA]</scope>
    <source>
        <strain evidence="13 14">CBS 83496</strain>
    </source>
</reference>
<dbReference type="Pfam" id="PF17403">
    <property type="entry name" value="Nrap_D2"/>
    <property type="match status" value="1"/>
</dbReference>
<feature type="domain" description="Nrap protein" evidence="11">
    <location>
        <begin position="833"/>
        <end position="996"/>
    </location>
</feature>
<sequence>MSIKKMSGGRYSAKRRKLSHDSQADDIDLSEASSNSDDGNDVPDTLPRNSLASKRPPPKSASKPPQTSALKPSVLPTGGINKSTILGLQVADLDAEVTPNYDKLRSKWITLSNKLVSLIKDIQEIPPVTATDAVKLLRNQGIKIPFPQPQPSKDTNYKLGFVAPKQVVVGGALPLNLSLKDENTIEITAIMPDGILQEKDYLNNRACHKAAFYLACIASAVKNNEEVDFSVSFAHKHDVDLLPVIELVARDTELSKFKFQVAVGFLNHSIPIAKTLPLKNCLRQGLLGDKEQSGQSSPFYNSAIRYAASIPAFDQLIRSTRSSSFDEACRVGQLWLQQRGFSSSTRSGGFGFLEWTIVCALLTRTGGHRGHPLFSKQYSSIQFFKAMLQILGGRDLQEPMLLNNANFDLPSSDVPVLYDGETGVNILYKMSPWSYDSLRHHAQVTLVALNSRNQDGFDATFVLSVAVPLLQCDEIYSVRVSRDNLRTPADERRFVQRLHKVLKQGLGDRVTLIDFKLPQESGWALNKDPSHRKGDYELQVALLANPENVNRLVDHGPSADEQEEAAEFREFWGEKAELRRFKDGSISESLVWRGDRPVTLQIISHLAALHLKLPPSSIELRTQNLEISILGDSNYASGLTPKDAFRVINSTFQSLTSSLHNLEGLPLPIRSISPADPALRSSSTLHPLLSSTSAPIDITIQFDSSTRWPDSLPAIQHTKIAFLLKLSELLDSNDPSLTTRVGIENTESASTGYFNTSFLDIIYPSPAPGISPTCFRARIYHDREAHLIQTALADKSLHGALRDSLAIALATYKRDFQAKPIHTTTIRNLITRFPPLSSTIRLLKRWVSSHLLLDEHIPEEILELVAAHVFLQPAPWSAPGSATTAFLRCLHFLSRWDWAYSPLIIDLSVSQDSLTAEHLTEIQNRFEAWRKLDPQMNNVVWFVGTNIDTTGTVWTVNGRPPRVVAGRLTALARAAIELVESKGTSMTEDEWKGLFESPLGDYDFVIHLKHSVVRGGGLKGKGLKASSKAKGGVDGGALEFKNLQIAESLDVDSIGYDPVELYLRDLHHAFGSAALFFHDRYGGQVIAGLWKPTVLGRKEWRVRLGWSSVPVKSEGEAEQGKDMCVFNRDGVLAEMARLGEGLVREIKVKE</sequence>
<dbReference type="OrthoDB" id="10251401at2759"/>
<dbReference type="InterPro" id="IPR005554">
    <property type="entry name" value="NOL6/Upt22"/>
</dbReference>
<feature type="compositionally biased region" description="Low complexity" evidence="6">
    <location>
        <begin position="50"/>
        <end position="69"/>
    </location>
</feature>
<protein>
    <recommendedName>
        <fullName evidence="5">U3 small nucleolar RNA-associated protein 22</fullName>
    </recommendedName>
</protein>
<dbReference type="Pfam" id="PF03813">
    <property type="entry name" value="Nrap"/>
    <property type="match status" value="1"/>
</dbReference>
<keyword evidence="14" id="KW-1185">Reference proteome</keyword>
<dbReference type="InterPro" id="IPR035368">
    <property type="entry name" value="Nrap_D3"/>
</dbReference>
<dbReference type="EMBL" id="KN847043">
    <property type="protein sequence ID" value="KIW28320.1"/>
    <property type="molecule type" value="Genomic_DNA"/>
</dbReference>
<feature type="domain" description="Nrap protein" evidence="12">
    <location>
        <begin position="999"/>
        <end position="1146"/>
    </location>
</feature>
<dbReference type="PANTHER" id="PTHR17972:SF0">
    <property type="entry name" value="NUCLEOLAR PROTEIN 6"/>
    <property type="match status" value="1"/>
</dbReference>
<dbReference type="InterPro" id="IPR035370">
    <property type="entry name" value="Nrap_D5"/>
</dbReference>
<evidence type="ECO:0000256" key="1">
    <source>
        <dbReference type="ARBA" id="ARBA00004604"/>
    </source>
</evidence>
<dbReference type="GO" id="GO:0006409">
    <property type="term" value="P:tRNA export from nucleus"/>
    <property type="evidence" value="ECO:0007669"/>
    <property type="project" value="TreeGrafter"/>
</dbReference>
<dbReference type="Pfam" id="PF17404">
    <property type="entry name" value="Nrap_D3"/>
    <property type="match status" value="1"/>
</dbReference>
<dbReference type="InterPro" id="IPR035371">
    <property type="entry name" value="Nrap_D6"/>
</dbReference>
<dbReference type="GO" id="GO:0032040">
    <property type="term" value="C:small-subunit processome"/>
    <property type="evidence" value="ECO:0007669"/>
    <property type="project" value="TreeGrafter"/>
</dbReference>
<dbReference type="GO" id="GO:0032545">
    <property type="term" value="C:CURI complex"/>
    <property type="evidence" value="ECO:0007669"/>
    <property type="project" value="TreeGrafter"/>
</dbReference>
<dbReference type="PANTHER" id="PTHR17972">
    <property type="entry name" value="NUCLEOLAR RNA-ASSOCIATED PROTEIN"/>
    <property type="match status" value="1"/>
</dbReference>
<dbReference type="Gene3D" id="3.30.70.3030">
    <property type="match status" value="1"/>
</dbReference>
<dbReference type="VEuPathDB" id="FungiDB:PV07_07995"/>
<dbReference type="GO" id="GO:0003723">
    <property type="term" value="F:RNA binding"/>
    <property type="evidence" value="ECO:0007669"/>
    <property type="project" value="UniProtKB-KW"/>
</dbReference>
<gene>
    <name evidence="13" type="ORF">PV07_07995</name>
</gene>
<feature type="region of interest" description="Disordered" evidence="6">
    <location>
        <begin position="1"/>
        <end position="75"/>
    </location>
</feature>
<evidence type="ECO:0000313" key="13">
    <source>
        <dbReference type="EMBL" id="KIW28320.1"/>
    </source>
</evidence>
<evidence type="ECO:0000313" key="14">
    <source>
        <dbReference type="Proteomes" id="UP000054466"/>
    </source>
</evidence>
<organism evidence="13 14">
    <name type="scientific">Cladophialophora immunda</name>
    <dbReference type="NCBI Taxonomy" id="569365"/>
    <lineage>
        <taxon>Eukaryota</taxon>
        <taxon>Fungi</taxon>
        <taxon>Dikarya</taxon>
        <taxon>Ascomycota</taxon>
        <taxon>Pezizomycotina</taxon>
        <taxon>Eurotiomycetes</taxon>
        <taxon>Chaetothyriomycetidae</taxon>
        <taxon>Chaetothyriales</taxon>
        <taxon>Herpotrichiellaceae</taxon>
        <taxon>Cladophialophora</taxon>
    </lineage>
</organism>
<evidence type="ECO:0000259" key="7">
    <source>
        <dbReference type="Pfam" id="PF03813"/>
    </source>
</evidence>
<feature type="domain" description="Nrap protein" evidence="7">
    <location>
        <begin position="185"/>
        <end position="320"/>
    </location>
</feature>
<evidence type="ECO:0000256" key="3">
    <source>
        <dbReference type="ARBA" id="ARBA00022884"/>
    </source>
</evidence>
<dbReference type="Pfam" id="PF17406">
    <property type="entry name" value="Nrap_D5"/>
    <property type="match status" value="1"/>
</dbReference>
<dbReference type="GO" id="GO:0006364">
    <property type="term" value="P:rRNA processing"/>
    <property type="evidence" value="ECO:0007669"/>
    <property type="project" value="UniProtKB-KW"/>
</dbReference>
<dbReference type="HOGENOM" id="CLU_003502_1_0_1"/>
<evidence type="ECO:0000259" key="8">
    <source>
        <dbReference type="Pfam" id="PF17403"/>
    </source>
</evidence>
<accession>A0A0D2CDE3</accession>
<dbReference type="Pfam" id="PF17405">
    <property type="entry name" value="Nrap_D4"/>
    <property type="match status" value="1"/>
</dbReference>
<dbReference type="Pfam" id="PF17407">
    <property type="entry name" value="Nrap_D6"/>
    <property type="match status" value="1"/>
</dbReference>
<feature type="domain" description="Nrap protein" evidence="8">
    <location>
        <begin position="324"/>
        <end position="462"/>
    </location>
</feature>
<keyword evidence="4 5" id="KW-0539">Nucleus</keyword>
<dbReference type="GO" id="GO:0034456">
    <property type="term" value="C:UTP-C complex"/>
    <property type="evidence" value="ECO:0007669"/>
    <property type="project" value="TreeGrafter"/>
</dbReference>
<dbReference type="InterPro" id="IPR035369">
    <property type="entry name" value="Nrap_D4"/>
</dbReference>
<dbReference type="AlphaFoldDB" id="A0A0D2CDE3"/>
<evidence type="ECO:0000256" key="4">
    <source>
        <dbReference type="ARBA" id="ARBA00023242"/>
    </source>
</evidence>
<feature type="domain" description="Nrap protein" evidence="10">
    <location>
        <begin position="639"/>
        <end position="830"/>
    </location>
</feature>
<evidence type="ECO:0000259" key="12">
    <source>
        <dbReference type="Pfam" id="PF17407"/>
    </source>
</evidence>
<comment type="subcellular location">
    <subcellularLocation>
        <location evidence="1 5">Nucleus</location>
        <location evidence="1 5">Nucleolus</location>
    </subcellularLocation>
</comment>
<dbReference type="GeneID" id="27347189"/>
<evidence type="ECO:0000259" key="11">
    <source>
        <dbReference type="Pfam" id="PF17406"/>
    </source>
</evidence>
<dbReference type="Gene3D" id="1.10.1410.10">
    <property type="match status" value="1"/>
</dbReference>
<comment type="similarity">
    <text evidence="2 5">Belongs to the NRAP family.</text>
</comment>
<name>A0A0D2CDE3_9EURO</name>